<dbReference type="AlphaFoldDB" id="A0A914QTZ6"/>
<accession>A0A914QTZ6</accession>
<proteinExistence type="predicted"/>
<reference evidence="3" key="1">
    <citation type="submission" date="2022-11" db="UniProtKB">
        <authorList>
            <consortium name="WormBaseParasite"/>
        </authorList>
    </citation>
    <scope>IDENTIFICATION</scope>
</reference>
<dbReference type="WBParaSite" id="PDA_v2.g7597.t1">
    <property type="protein sequence ID" value="PDA_v2.g7597.t1"/>
    <property type="gene ID" value="PDA_v2.g7597"/>
</dbReference>
<feature type="region of interest" description="Disordered" evidence="1">
    <location>
        <begin position="1"/>
        <end position="96"/>
    </location>
</feature>
<evidence type="ECO:0000256" key="1">
    <source>
        <dbReference type="SAM" id="MobiDB-lite"/>
    </source>
</evidence>
<keyword evidence="2" id="KW-1185">Reference proteome</keyword>
<sequence>MSNDNNRNRGQPGGEDDARALFNALDPAIQNLLIEEARRRDAPQGPPDDDWDIQPLPSTSHGSSQASSTRAPFQAPLPRGNFQLSTSHGSFQASTTRAPFQASLPRGNFQLSTSHGSFQASTTRAPFQASLPRGNFQASATRGNFQHSSSRGNFQHSSSLGSFEDGYYIPLSYSRGNDPMADDGQRSSYGENPTRGRFYMLPSTSSAGGRGAFSSSSAARRSSTMGMIFL</sequence>
<feature type="compositionally biased region" description="Polar residues" evidence="1">
    <location>
        <begin position="82"/>
        <end position="96"/>
    </location>
</feature>
<dbReference type="Proteomes" id="UP000887578">
    <property type="component" value="Unplaced"/>
</dbReference>
<evidence type="ECO:0000313" key="3">
    <source>
        <dbReference type="WBParaSite" id="PDA_v2.g7597.t1"/>
    </source>
</evidence>
<name>A0A914QTZ6_9BILA</name>
<organism evidence="2 3">
    <name type="scientific">Panagrolaimus davidi</name>
    <dbReference type="NCBI Taxonomy" id="227884"/>
    <lineage>
        <taxon>Eukaryota</taxon>
        <taxon>Metazoa</taxon>
        <taxon>Ecdysozoa</taxon>
        <taxon>Nematoda</taxon>
        <taxon>Chromadorea</taxon>
        <taxon>Rhabditida</taxon>
        <taxon>Tylenchina</taxon>
        <taxon>Panagrolaimomorpha</taxon>
        <taxon>Panagrolaimoidea</taxon>
        <taxon>Panagrolaimidae</taxon>
        <taxon>Panagrolaimus</taxon>
    </lineage>
</organism>
<feature type="compositionally biased region" description="Low complexity" evidence="1">
    <location>
        <begin position="58"/>
        <end position="68"/>
    </location>
</feature>
<evidence type="ECO:0000313" key="2">
    <source>
        <dbReference type="Proteomes" id="UP000887578"/>
    </source>
</evidence>
<protein>
    <submittedName>
        <fullName evidence="3">Uncharacterized protein</fullName>
    </submittedName>
</protein>